<dbReference type="AlphaFoldDB" id="A0A0D2GKE7"/>
<proteinExistence type="predicted"/>
<organism evidence="1 2">
    <name type="scientific">Cladophialophora bantiana (strain ATCC 10958 / CBS 173.52 / CDC B-1940 / NIH 8579)</name>
    <name type="common">Xylohypha bantiana</name>
    <dbReference type="NCBI Taxonomy" id="1442370"/>
    <lineage>
        <taxon>Eukaryota</taxon>
        <taxon>Fungi</taxon>
        <taxon>Dikarya</taxon>
        <taxon>Ascomycota</taxon>
        <taxon>Pezizomycotina</taxon>
        <taxon>Eurotiomycetes</taxon>
        <taxon>Chaetothyriomycetidae</taxon>
        <taxon>Chaetothyriales</taxon>
        <taxon>Herpotrichiellaceae</taxon>
        <taxon>Cladophialophora</taxon>
    </lineage>
</organism>
<name>A0A0D2GKE7_CLAB1</name>
<evidence type="ECO:0000313" key="2">
    <source>
        <dbReference type="Proteomes" id="UP000053789"/>
    </source>
</evidence>
<dbReference type="EMBL" id="KN846980">
    <property type="protein sequence ID" value="KIW98882.1"/>
    <property type="molecule type" value="Genomic_DNA"/>
</dbReference>
<sequence length="65" mass="7244">MKVEGGYFDIFDEKSVGKFVLTVAEARRSIADKKAKVVEKASVIKEQEVIIAQPSPNPPKRARDQ</sequence>
<keyword evidence="2" id="KW-1185">Reference proteome</keyword>
<dbReference type="GeneID" id="27693473"/>
<dbReference type="HOGENOM" id="CLU_2849507_0_0_1"/>
<accession>A0A0D2GKE7</accession>
<reference evidence="1" key="1">
    <citation type="submission" date="2015-01" db="EMBL/GenBank/DDBJ databases">
        <title>The Genome Sequence of Cladophialophora bantiana CBS 173.52.</title>
        <authorList>
            <consortium name="The Broad Institute Genomics Platform"/>
            <person name="Cuomo C."/>
            <person name="de Hoog S."/>
            <person name="Gorbushina A."/>
            <person name="Stielow B."/>
            <person name="Teixiera M."/>
            <person name="Abouelleil A."/>
            <person name="Chapman S.B."/>
            <person name="Priest M."/>
            <person name="Young S.K."/>
            <person name="Wortman J."/>
            <person name="Nusbaum C."/>
            <person name="Birren B."/>
        </authorList>
    </citation>
    <scope>NUCLEOTIDE SEQUENCE [LARGE SCALE GENOMIC DNA]</scope>
    <source>
        <strain evidence="1">CBS 173.52</strain>
    </source>
</reference>
<protein>
    <submittedName>
        <fullName evidence="1">Uncharacterized protein</fullName>
    </submittedName>
</protein>
<dbReference type="RefSeq" id="XP_016625551.1">
    <property type="nucleotide sequence ID" value="XM_016758302.1"/>
</dbReference>
<dbReference type="VEuPathDB" id="FungiDB:Z519_00545"/>
<evidence type="ECO:0000313" key="1">
    <source>
        <dbReference type="EMBL" id="KIW98882.1"/>
    </source>
</evidence>
<gene>
    <name evidence="1" type="ORF">Z519_00545</name>
</gene>
<dbReference type="Proteomes" id="UP000053789">
    <property type="component" value="Unassembled WGS sequence"/>
</dbReference>